<dbReference type="CDD" id="cd00885">
    <property type="entry name" value="cinA"/>
    <property type="match status" value="1"/>
</dbReference>
<dbReference type="Pfam" id="PF24102">
    <property type="entry name" value="FLAD1_M"/>
    <property type="match status" value="1"/>
</dbReference>
<dbReference type="SMART" id="SM00852">
    <property type="entry name" value="MoCF_biosynth"/>
    <property type="match status" value="1"/>
</dbReference>
<dbReference type="PANTHER" id="PTHR13939">
    <property type="entry name" value="NICOTINAMIDE-NUCLEOTIDE AMIDOHYDROLASE PNCC"/>
    <property type="match status" value="1"/>
</dbReference>
<accession>A0A2U2BU04</accession>
<dbReference type="InterPro" id="IPR001453">
    <property type="entry name" value="MoaB/Mog_dom"/>
</dbReference>
<dbReference type="PANTHER" id="PTHR13939:SF0">
    <property type="entry name" value="NMN AMIDOHYDROLASE-LIKE PROTEIN YFAY"/>
    <property type="match status" value="1"/>
</dbReference>
<dbReference type="EMBL" id="QEXV01000003">
    <property type="protein sequence ID" value="PWE17505.1"/>
    <property type="molecule type" value="Genomic_DNA"/>
</dbReference>
<evidence type="ECO:0000313" key="2">
    <source>
        <dbReference type="EMBL" id="PWE17505.1"/>
    </source>
</evidence>
<gene>
    <name evidence="2" type="ORF">DDZ18_07485</name>
</gene>
<dbReference type="Gene3D" id="3.40.980.10">
    <property type="entry name" value="MoaB/Mog-like domain"/>
    <property type="match status" value="1"/>
</dbReference>
<organism evidence="2 3">
    <name type="scientific">Marinicauda salina</name>
    <dbReference type="NCBI Taxonomy" id="2135793"/>
    <lineage>
        <taxon>Bacteria</taxon>
        <taxon>Pseudomonadati</taxon>
        <taxon>Pseudomonadota</taxon>
        <taxon>Alphaproteobacteria</taxon>
        <taxon>Maricaulales</taxon>
        <taxon>Maricaulaceae</taxon>
        <taxon>Marinicauda</taxon>
    </lineage>
</organism>
<protein>
    <submittedName>
        <fullName evidence="2">Competence/damage-inducible protein A</fullName>
    </submittedName>
</protein>
<dbReference type="SUPFAM" id="SSF53218">
    <property type="entry name" value="Molybdenum cofactor biosynthesis proteins"/>
    <property type="match status" value="1"/>
</dbReference>
<dbReference type="OrthoDB" id="9801454at2"/>
<dbReference type="Pfam" id="PF00994">
    <property type="entry name" value="MoCF_biosynth"/>
    <property type="match status" value="1"/>
</dbReference>
<dbReference type="RefSeq" id="WP_109252736.1">
    <property type="nucleotide sequence ID" value="NZ_QEXV01000003.1"/>
</dbReference>
<dbReference type="InterPro" id="IPR050101">
    <property type="entry name" value="CinA"/>
</dbReference>
<reference evidence="3" key="1">
    <citation type="submission" date="2018-05" db="EMBL/GenBank/DDBJ databases">
        <authorList>
            <person name="Liu B.-T."/>
        </authorList>
    </citation>
    <scope>NUCLEOTIDE SEQUENCE [LARGE SCALE GENOMIC DNA]</scope>
    <source>
        <strain evidence="3">WD6-1</strain>
    </source>
</reference>
<keyword evidence="3" id="KW-1185">Reference proteome</keyword>
<dbReference type="InterPro" id="IPR056596">
    <property type="entry name" value="FLAD1_M"/>
</dbReference>
<comment type="caution">
    <text evidence="2">The sequence shown here is derived from an EMBL/GenBank/DDBJ whole genome shotgun (WGS) entry which is preliminary data.</text>
</comment>
<evidence type="ECO:0000313" key="3">
    <source>
        <dbReference type="Proteomes" id="UP000245168"/>
    </source>
</evidence>
<proteinExistence type="predicted"/>
<feature type="domain" description="MoaB/Mog" evidence="1">
    <location>
        <begin position="9"/>
        <end position="171"/>
    </location>
</feature>
<dbReference type="Proteomes" id="UP000245168">
    <property type="component" value="Unassembled WGS sequence"/>
</dbReference>
<dbReference type="AlphaFoldDB" id="A0A2U2BU04"/>
<sequence length="247" mass="26631">MSETGVTAGIVVIGDEILSGRTRDINIQQIAEFLAPLGVQVKEARVVSDDQDAIVEAVRAMSERYDYAFTTGGIGPTHDDITADAVAAAFDRTIDIREDARQVLIDWYAKSKTELTEARMRMARIPDGASLIDNPVTGAPGFQLENVFVLAGVPKIARGMLEDVADRIEGGTPVTAISVRIEGAREGDLAARLSKLAEAHPEVAIGSYPWFEEDEQGGLRRGVALVARSTDADALEAVRSEFERFAT</sequence>
<evidence type="ECO:0000259" key="1">
    <source>
        <dbReference type="SMART" id="SM00852"/>
    </source>
</evidence>
<dbReference type="InterPro" id="IPR036425">
    <property type="entry name" value="MoaB/Mog-like_dom_sf"/>
</dbReference>
<name>A0A2U2BU04_9PROT</name>